<gene>
    <name evidence="1" type="ORF">HDK90DRAFT_95132</name>
</gene>
<dbReference type="Proteomes" id="UP001492380">
    <property type="component" value="Unassembled WGS sequence"/>
</dbReference>
<evidence type="ECO:0000313" key="2">
    <source>
        <dbReference type="Proteomes" id="UP001492380"/>
    </source>
</evidence>
<sequence length="218" mass="24957">MPERHNASPRLTARLRNDPPWQQAVCDRFQIWTVLGGTALSLWPCVRIWTGNWNMPLQNSSPGQQFGTSDAATASTRPIPPDWKLWSTRKHMEHLSASLWAPVEADHHTAKLIRKTVDGGRILDMCQGKHRPLRTRNHCGVMRWLWSGNGELKGCRARSSLPLHNNHRFPGQLHPWTAGIVRGMFRSYPVVQRLSTLERPWIGLRNKIESEQHATCQC</sequence>
<protein>
    <submittedName>
        <fullName evidence="1">Uncharacterized protein</fullName>
    </submittedName>
</protein>
<proteinExistence type="predicted"/>
<accession>A0ABR1YCM4</accession>
<reference evidence="1 2" key="1">
    <citation type="submission" date="2024-04" db="EMBL/GenBank/DDBJ databases">
        <title>Phyllosticta paracitricarpa is synonymous to the EU quarantine fungus P. citricarpa based on phylogenomic analyses.</title>
        <authorList>
            <consortium name="Lawrence Berkeley National Laboratory"/>
            <person name="Van Ingen-Buijs V.A."/>
            <person name="Van Westerhoven A.C."/>
            <person name="Haridas S."/>
            <person name="Skiadas P."/>
            <person name="Martin F."/>
            <person name="Groenewald J.Z."/>
            <person name="Crous P.W."/>
            <person name="Seidl M.F."/>
        </authorList>
    </citation>
    <scope>NUCLEOTIDE SEQUENCE [LARGE SCALE GENOMIC DNA]</scope>
    <source>
        <strain evidence="1 2">CBS 123374</strain>
    </source>
</reference>
<name>A0ABR1YCM4_9PEZI</name>
<evidence type="ECO:0000313" key="1">
    <source>
        <dbReference type="EMBL" id="KAK8224907.1"/>
    </source>
</evidence>
<keyword evidence="2" id="KW-1185">Reference proteome</keyword>
<comment type="caution">
    <text evidence="1">The sequence shown here is derived from an EMBL/GenBank/DDBJ whole genome shotgun (WGS) entry which is preliminary data.</text>
</comment>
<dbReference type="EMBL" id="JBBWRZ010000012">
    <property type="protein sequence ID" value="KAK8224907.1"/>
    <property type="molecule type" value="Genomic_DNA"/>
</dbReference>
<organism evidence="1 2">
    <name type="scientific">Phyllosticta capitalensis</name>
    <dbReference type="NCBI Taxonomy" id="121624"/>
    <lineage>
        <taxon>Eukaryota</taxon>
        <taxon>Fungi</taxon>
        <taxon>Dikarya</taxon>
        <taxon>Ascomycota</taxon>
        <taxon>Pezizomycotina</taxon>
        <taxon>Dothideomycetes</taxon>
        <taxon>Dothideomycetes incertae sedis</taxon>
        <taxon>Botryosphaeriales</taxon>
        <taxon>Phyllostictaceae</taxon>
        <taxon>Phyllosticta</taxon>
    </lineage>
</organism>